<evidence type="ECO:0000313" key="2">
    <source>
        <dbReference type="Proteomes" id="UP000321533"/>
    </source>
</evidence>
<dbReference type="AlphaFoldDB" id="A0A5B8VFR5"/>
<reference evidence="1 2" key="1">
    <citation type="journal article" date="2016" name="Int. J. Syst. Evol. Microbiol.">
        <title>Panacibacter ginsenosidivorans gen. nov., sp. nov., with ginsenoside converting activity isolated from soil of a ginseng field.</title>
        <authorList>
            <person name="Siddiqi M.Z."/>
            <person name="Muhammad Shafi S."/>
            <person name="Choi K.D."/>
            <person name="Im W.T."/>
        </authorList>
    </citation>
    <scope>NUCLEOTIDE SEQUENCE [LARGE SCALE GENOMIC DNA]</scope>
    <source>
        <strain evidence="1 2">Gsoil1550</strain>
    </source>
</reference>
<dbReference type="Proteomes" id="UP000321533">
    <property type="component" value="Chromosome"/>
</dbReference>
<gene>
    <name evidence="1" type="ORF">FRZ67_21950</name>
</gene>
<name>A0A5B8VFR5_9BACT</name>
<organism evidence="1 2">
    <name type="scientific">Panacibacter ginsenosidivorans</name>
    <dbReference type="NCBI Taxonomy" id="1813871"/>
    <lineage>
        <taxon>Bacteria</taxon>
        <taxon>Pseudomonadati</taxon>
        <taxon>Bacteroidota</taxon>
        <taxon>Chitinophagia</taxon>
        <taxon>Chitinophagales</taxon>
        <taxon>Chitinophagaceae</taxon>
        <taxon>Panacibacter</taxon>
    </lineage>
</organism>
<dbReference type="OrthoDB" id="957496at2"/>
<dbReference type="RefSeq" id="WP_147192708.1">
    <property type="nucleotide sequence ID" value="NZ_CP042435.1"/>
</dbReference>
<proteinExistence type="predicted"/>
<accession>A0A5B8VFR5</accession>
<protein>
    <submittedName>
        <fullName evidence="1">Uncharacterized protein</fullName>
    </submittedName>
</protein>
<dbReference type="EMBL" id="CP042435">
    <property type="protein sequence ID" value="QEC69832.1"/>
    <property type="molecule type" value="Genomic_DNA"/>
</dbReference>
<evidence type="ECO:0000313" key="1">
    <source>
        <dbReference type="EMBL" id="QEC69832.1"/>
    </source>
</evidence>
<sequence length="127" mass="14698">MRKSFLLTGTLMLMIWVSISCYHYDDHNISISVSETKSTYKMSAHFNRSKTKEVHEYMDKKLGYPNNVSFVNSEIDATLTLQDATTFYIRSYPGELEIKLDKEKNSYEAYERVKKMCEGIKSVVAGK</sequence>
<keyword evidence="2" id="KW-1185">Reference proteome</keyword>
<dbReference type="PROSITE" id="PS51257">
    <property type="entry name" value="PROKAR_LIPOPROTEIN"/>
    <property type="match status" value="1"/>
</dbReference>
<dbReference type="KEGG" id="pgin:FRZ67_21950"/>